<dbReference type="GO" id="GO:0005829">
    <property type="term" value="C:cytosol"/>
    <property type="evidence" value="ECO:0007669"/>
    <property type="project" value="TreeGrafter"/>
</dbReference>
<keyword evidence="5" id="KW-0328">Glycosyltransferase</keyword>
<keyword evidence="6 14" id="KW-0808">Transferase</keyword>
<comment type="similarity">
    <text evidence="9">Belongs to the glycosyltransferase 9 family.</text>
</comment>
<evidence type="ECO:0000256" key="9">
    <source>
        <dbReference type="ARBA" id="ARBA00043995"/>
    </source>
</evidence>
<organism evidence="14">
    <name type="scientific">Caldimicrobium thiodismutans</name>
    <dbReference type="NCBI Taxonomy" id="1653476"/>
    <lineage>
        <taxon>Bacteria</taxon>
        <taxon>Pseudomonadati</taxon>
        <taxon>Thermodesulfobacteriota</taxon>
        <taxon>Thermodesulfobacteria</taxon>
        <taxon>Thermodesulfobacteriales</taxon>
        <taxon>Thermodesulfobacteriaceae</taxon>
        <taxon>Caldimicrobium</taxon>
    </lineage>
</organism>
<dbReference type="EC" id="2.4.99.23" evidence="10"/>
<dbReference type="PANTHER" id="PTHR30160:SF19">
    <property type="entry name" value="LIPOPOLYSACCHARIDE HEPTOSYLTRANSFERASE 1"/>
    <property type="match status" value="1"/>
</dbReference>
<evidence type="ECO:0000256" key="3">
    <source>
        <dbReference type="ARBA" id="ARBA00022475"/>
    </source>
</evidence>
<dbReference type="Pfam" id="PF01075">
    <property type="entry name" value="Glyco_transf_9"/>
    <property type="match status" value="1"/>
</dbReference>
<sequence length="347" mass="40688">MILRLLIVKLSALGDVIQTLPALALLRRDWPEAQIDWVVEERNAELLQGHPYLRRLIPFRKEFLSRPKELKSFLKSLRQEYYEAIIDFQGLLKSALMARLARGRLRFGFANHREGSPFFYTVKFQPYDPELHAVRRYLLLAKKVTLYLRYGKEFDPEEPLEFIRDIPLEGKKPEGFLFPKPYFLFVPSARWKTKLWPFTYWEELLALLEEYREDFDIYFVGAKGEQAEPYAEAMARKYKGVFTLIGKLSLRELVYVMRGALGVVTVDTGPMHLASLLNKPIIALFGPTSPERTGPWSDYSRVLQANLLCSPCFRRQCRDRACMYSLKPETVFQEMQYLLRNLPKIRT</sequence>
<evidence type="ECO:0000256" key="12">
    <source>
        <dbReference type="ARBA" id="ARBA00044330"/>
    </source>
</evidence>
<dbReference type="InterPro" id="IPR051199">
    <property type="entry name" value="LPS_LOS_Heptosyltrfase"/>
</dbReference>
<dbReference type="EMBL" id="DSZU01000123">
    <property type="protein sequence ID" value="HGV55782.1"/>
    <property type="molecule type" value="Genomic_DNA"/>
</dbReference>
<evidence type="ECO:0000256" key="13">
    <source>
        <dbReference type="ARBA" id="ARBA00049201"/>
    </source>
</evidence>
<dbReference type="GO" id="GO:0008713">
    <property type="term" value="F:ADP-heptose-lipopolysaccharide heptosyltransferase activity"/>
    <property type="evidence" value="ECO:0007669"/>
    <property type="project" value="TreeGrafter"/>
</dbReference>
<dbReference type="InterPro" id="IPR011908">
    <property type="entry name" value="LipoPS_heptosylTferase-I"/>
</dbReference>
<comment type="caution">
    <text evidence="14">The sequence shown here is derived from an EMBL/GenBank/DDBJ whole genome shotgun (WGS) entry which is preliminary data.</text>
</comment>
<dbReference type="PANTHER" id="PTHR30160">
    <property type="entry name" value="TETRAACYLDISACCHARIDE 4'-KINASE-RELATED"/>
    <property type="match status" value="1"/>
</dbReference>
<dbReference type="CDD" id="cd03789">
    <property type="entry name" value="GT9_LPS_heptosyltransferase"/>
    <property type="match status" value="1"/>
</dbReference>
<dbReference type="SUPFAM" id="SSF53756">
    <property type="entry name" value="UDP-Glycosyltransferase/glycogen phosphorylase"/>
    <property type="match status" value="1"/>
</dbReference>
<comment type="subcellular location">
    <subcellularLocation>
        <location evidence="1">Cell inner membrane</location>
        <topology evidence="1">Peripheral membrane protein</topology>
        <orientation evidence="1">Cytoplasmic side</orientation>
    </subcellularLocation>
</comment>
<gene>
    <name evidence="14" type="primary">waaC</name>
    <name evidence="14" type="ORF">ENT73_06875</name>
</gene>
<protein>
    <recommendedName>
        <fullName evidence="11">Lipopolysaccharide heptosyltransferase 1</fullName>
        <ecNumber evidence="10">2.4.99.23</ecNumber>
    </recommendedName>
    <alternativeName>
        <fullName evidence="12">ADP-heptose:lipopolysaccharide heptosyltransferase I</fullName>
    </alternativeName>
</protein>
<accession>A0A832GPV6</accession>
<evidence type="ECO:0000256" key="5">
    <source>
        <dbReference type="ARBA" id="ARBA00022676"/>
    </source>
</evidence>
<keyword evidence="7" id="KW-0448">Lipopolysaccharide biosynthesis</keyword>
<evidence type="ECO:0000256" key="2">
    <source>
        <dbReference type="ARBA" id="ARBA00004713"/>
    </source>
</evidence>
<dbReference type="InterPro" id="IPR002201">
    <property type="entry name" value="Glyco_trans_9"/>
</dbReference>
<reference evidence="14" key="1">
    <citation type="journal article" date="2020" name="mSystems">
        <title>Genome- and Community-Level Interaction Insights into Carbon Utilization and Element Cycling Functions of Hydrothermarchaeota in Hydrothermal Sediment.</title>
        <authorList>
            <person name="Zhou Z."/>
            <person name="Liu Y."/>
            <person name="Xu W."/>
            <person name="Pan J."/>
            <person name="Luo Z.H."/>
            <person name="Li M."/>
        </authorList>
    </citation>
    <scope>NUCLEOTIDE SEQUENCE [LARGE SCALE GENOMIC DNA]</scope>
    <source>
        <strain evidence="14">SpSt-605</strain>
    </source>
</reference>
<keyword evidence="3" id="KW-1003">Cell membrane</keyword>
<evidence type="ECO:0000313" key="14">
    <source>
        <dbReference type="EMBL" id="HGV55782.1"/>
    </source>
</evidence>
<proteinExistence type="inferred from homology"/>
<keyword evidence="4" id="KW-0997">Cell inner membrane</keyword>
<evidence type="ECO:0000256" key="6">
    <source>
        <dbReference type="ARBA" id="ARBA00022679"/>
    </source>
</evidence>
<evidence type="ECO:0000256" key="10">
    <source>
        <dbReference type="ARBA" id="ARBA00044041"/>
    </source>
</evidence>
<evidence type="ECO:0000256" key="4">
    <source>
        <dbReference type="ARBA" id="ARBA00022519"/>
    </source>
</evidence>
<evidence type="ECO:0000256" key="7">
    <source>
        <dbReference type="ARBA" id="ARBA00022985"/>
    </source>
</evidence>
<dbReference type="Gene3D" id="3.40.50.2000">
    <property type="entry name" value="Glycogen Phosphorylase B"/>
    <property type="match status" value="2"/>
</dbReference>
<dbReference type="AlphaFoldDB" id="A0A832GPV6"/>
<evidence type="ECO:0000256" key="1">
    <source>
        <dbReference type="ARBA" id="ARBA00004515"/>
    </source>
</evidence>
<name>A0A832GPV6_9BACT</name>
<evidence type="ECO:0000256" key="8">
    <source>
        <dbReference type="ARBA" id="ARBA00023136"/>
    </source>
</evidence>
<comment type="catalytic activity">
    <reaction evidence="13">
        <text>an alpha-Kdo-(2-&gt;4)-alpha-Kdo-(2-&gt;6)-lipid A + ADP-L-glycero-beta-D-manno-heptose = an L-alpha-D-Hep-(1-&gt;5)-[alpha-Kdo-(2-&gt;4)]-alpha-Kdo-(2-&gt;6)-lipid A + ADP + H(+)</text>
        <dbReference type="Rhea" id="RHEA:74067"/>
        <dbReference type="ChEBI" id="CHEBI:15378"/>
        <dbReference type="ChEBI" id="CHEBI:61506"/>
        <dbReference type="ChEBI" id="CHEBI:176431"/>
        <dbReference type="ChEBI" id="CHEBI:193068"/>
        <dbReference type="ChEBI" id="CHEBI:456216"/>
        <dbReference type="EC" id="2.4.99.23"/>
    </reaction>
</comment>
<comment type="pathway">
    <text evidence="2">Bacterial outer membrane biogenesis; LPS core biosynthesis.</text>
</comment>
<keyword evidence="8" id="KW-0472">Membrane</keyword>
<dbReference type="GO" id="GO:0009244">
    <property type="term" value="P:lipopolysaccharide core region biosynthetic process"/>
    <property type="evidence" value="ECO:0007669"/>
    <property type="project" value="InterPro"/>
</dbReference>
<dbReference type="NCBIfam" id="TIGR02193">
    <property type="entry name" value="heptsyl_trn_I"/>
    <property type="match status" value="1"/>
</dbReference>
<evidence type="ECO:0000256" key="11">
    <source>
        <dbReference type="ARBA" id="ARBA00044190"/>
    </source>
</evidence>
<dbReference type="GO" id="GO:0005886">
    <property type="term" value="C:plasma membrane"/>
    <property type="evidence" value="ECO:0007669"/>
    <property type="project" value="UniProtKB-SubCell"/>
</dbReference>